<dbReference type="EMBL" id="CM039433">
    <property type="protein sequence ID" value="KAI4326912.1"/>
    <property type="molecule type" value="Genomic_DNA"/>
</dbReference>
<dbReference type="Proteomes" id="UP000828941">
    <property type="component" value="Chromosome 8"/>
</dbReference>
<sequence>MDLATKFPGRLSCQAIHSDITKRLALRSLNCRKQWNFHSDKMKIQHFVSIERKVRIEHRDNKKISLMATYSDTKYVPDSSLSPSDLVEQFYTCINDKKLRQLDECISKDAHFEDYSFTKPFQGKREVMQFLEQLTACMGQNVKFRVGYICKGDDFTAAANWHLEWKKVQIPFTRGSSFFKCSKEGEKLRIRKAEVLIESPIKPGSIVLTLFKTIASLFDDFPKATEWFLRSPHTILKWITSIYSILITPFLNPLLDGYIKLWSFMARLLGYTFSIVIFISKIFFK</sequence>
<gene>
    <name evidence="1" type="ORF">L6164_019431</name>
</gene>
<organism evidence="1 2">
    <name type="scientific">Bauhinia variegata</name>
    <name type="common">Purple orchid tree</name>
    <name type="synonym">Phanera variegata</name>
    <dbReference type="NCBI Taxonomy" id="167791"/>
    <lineage>
        <taxon>Eukaryota</taxon>
        <taxon>Viridiplantae</taxon>
        <taxon>Streptophyta</taxon>
        <taxon>Embryophyta</taxon>
        <taxon>Tracheophyta</taxon>
        <taxon>Spermatophyta</taxon>
        <taxon>Magnoliopsida</taxon>
        <taxon>eudicotyledons</taxon>
        <taxon>Gunneridae</taxon>
        <taxon>Pentapetalae</taxon>
        <taxon>rosids</taxon>
        <taxon>fabids</taxon>
        <taxon>Fabales</taxon>
        <taxon>Fabaceae</taxon>
        <taxon>Cercidoideae</taxon>
        <taxon>Cercideae</taxon>
        <taxon>Bauhiniinae</taxon>
        <taxon>Bauhinia</taxon>
    </lineage>
</organism>
<name>A0ACB9MTD4_BAUVA</name>
<keyword evidence="2" id="KW-1185">Reference proteome</keyword>
<reference evidence="1 2" key="1">
    <citation type="journal article" date="2022" name="DNA Res.">
        <title>Chromosomal-level genome assembly of the orchid tree Bauhinia variegata (Leguminosae; Cercidoideae) supports the allotetraploid origin hypothesis of Bauhinia.</title>
        <authorList>
            <person name="Zhong Y."/>
            <person name="Chen Y."/>
            <person name="Zheng D."/>
            <person name="Pang J."/>
            <person name="Liu Y."/>
            <person name="Luo S."/>
            <person name="Meng S."/>
            <person name="Qian L."/>
            <person name="Wei D."/>
            <person name="Dai S."/>
            <person name="Zhou R."/>
        </authorList>
    </citation>
    <scope>NUCLEOTIDE SEQUENCE [LARGE SCALE GENOMIC DNA]</scope>
    <source>
        <strain evidence="1">BV-YZ2020</strain>
    </source>
</reference>
<proteinExistence type="predicted"/>
<evidence type="ECO:0000313" key="1">
    <source>
        <dbReference type="EMBL" id="KAI4326912.1"/>
    </source>
</evidence>
<accession>A0ACB9MTD4</accession>
<evidence type="ECO:0000313" key="2">
    <source>
        <dbReference type="Proteomes" id="UP000828941"/>
    </source>
</evidence>
<protein>
    <submittedName>
        <fullName evidence="1">Uncharacterized protein</fullName>
    </submittedName>
</protein>
<comment type="caution">
    <text evidence="1">The sequence shown here is derived from an EMBL/GenBank/DDBJ whole genome shotgun (WGS) entry which is preliminary data.</text>
</comment>